<dbReference type="InterPro" id="IPR046348">
    <property type="entry name" value="SIS_dom_sf"/>
</dbReference>
<dbReference type="KEGG" id="ntn:D5366_07800"/>
<feature type="domain" description="CBS" evidence="8">
    <location>
        <begin position="276"/>
        <end position="330"/>
    </location>
</feature>
<feature type="site" description="Catalytically relevant" evidence="6">
    <location>
        <position position="154"/>
    </location>
</feature>
<feature type="domain" description="SIS" evidence="9">
    <location>
        <begin position="43"/>
        <end position="186"/>
    </location>
</feature>
<dbReference type="PANTHER" id="PTHR42745">
    <property type="match status" value="1"/>
</dbReference>
<dbReference type="GO" id="GO:0046872">
    <property type="term" value="F:metal ion binding"/>
    <property type="evidence" value="ECO:0007669"/>
    <property type="project" value="UniProtKB-KW"/>
</dbReference>
<dbReference type="GO" id="GO:0019146">
    <property type="term" value="F:arabinose-5-phosphate isomerase activity"/>
    <property type="evidence" value="ECO:0007669"/>
    <property type="project" value="UniProtKB-ARBA"/>
</dbReference>
<sequence>MLQPLASSHPHDSARKTLLIERTGLEALSSALNNQLGASFDAAVEAIFNCSGRLAVTGIGKSGHIGRKIQATLASTGTPSLFIHPAEAAHGDLGMLAEGDLILALSNSGETSELAAILTYASRRSIRVIAITAVEDSALARAANITLLLPRAPEACPMGLAPTTSTLMQLALGDALAIALLERRNFTAEDFGTFHPGGRLGAQLRPVRELMHSGDTLPLGKPELPLQEVILEMTRKTFGCMGVIDHEGALCGLITDADLRHALLGNMQTTTARDVMNTKPITTTPKTLAQDALRQMNARTKPVTSLFVLNDDRQPVGIIHLHDLLRAGLR</sequence>
<dbReference type="AlphaFoldDB" id="A0A4Y6V8Z2"/>
<evidence type="ECO:0000259" key="9">
    <source>
        <dbReference type="PROSITE" id="PS51464"/>
    </source>
</evidence>
<reference evidence="10 11" key="1">
    <citation type="submission" date="2018-09" db="EMBL/GenBank/DDBJ databases">
        <title>The complete genome sequence of Neokomagataea tanensis NBRC 106556(T).</title>
        <authorList>
            <person name="Chua K.-O."/>
            <person name="See-Too W.-S."/>
            <person name="Hong K.-W."/>
            <person name="Yin W.-F."/>
            <person name="Chan K.-G."/>
        </authorList>
    </citation>
    <scope>NUCLEOTIDE SEQUENCE [LARGE SCALE GENOMIC DNA]</scope>
    <source>
        <strain evidence="11">AH13 \ NBRC 106556</strain>
    </source>
</reference>
<dbReference type="InterPro" id="IPR001347">
    <property type="entry name" value="SIS_dom"/>
</dbReference>
<keyword evidence="3 7" id="KW-0129">CBS domain</keyword>
<dbReference type="InterPro" id="IPR000644">
    <property type="entry name" value="CBS_dom"/>
</dbReference>
<dbReference type="FunFam" id="3.40.50.10490:FF:000011">
    <property type="entry name" value="Arabinose 5-phosphate isomerase"/>
    <property type="match status" value="1"/>
</dbReference>
<evidence type="ECO:0000256" key="5">
    <source>
        <dbReference type="PIRSR" id="PIRSR004692-2"/>
    </source>
</evidence>
<feature type="site" description="Catalytically relevant" evidence="6">
    <location>
        <position position="195"/>
    </location>
</feature>
<dbReference type="CDD" id="cd05014">
    <property type="entry name" value="SIS_Kpsf"/>
    <property type="match status" value="1"/>
</dbReference>
<keyword evidence="5" id="KW-0479">Metal-binding</keyword>
<evidence type="ECO:0000256" key="7">
    <source>
        <dbReference type="PROSITE-ProRule" id="PRU00703"/>
    </source>
</evidence>
<evidence type="ECO:0000313" key="10">
    <source>
        <dbReference type="EMBL" id="QDH25130.1"/>
    </source>
</evidence>
<name>A0A4Y6V8Z2_9PROT</name>
<feature type="site" description="Catalytically relevant" evidence="6">
    <location>
        <position position="113"/>
    </location>
</feature>
<dbReference type="GO" id="GO:0097367">
    <property type="term" value="F:carbohydrate derivative binding"/>
    <property type="evidence" value="ECO:0007669"/>
    <property type="project" value="InterPro"/>
</dbReference>
<dbReference type="PROSITE" id="PS51371">
    <property type="entry name" value="CBS"/>
    <property type="match status" value="2"/>
</dbReference>
<comment type="similarity">
    <text evidence="1 4">Belongs to the SIS family. GutQ/KpsF subfamily.</text>
</comment>
<evidence type="ECO:0000259" key="8">
    <source>
        <dbReference type="PROSITE" id="PS51371"/>
    </source>
</evidence>
<dbReference type="Gene3D" id="3.10.580.10">
    <property type="entry name" value="CBS-domain"/>
    <property type="match status" value="1"/>
</dbReference>
<dbReference type="SMART" id="SM00116">
    <property type="entry name" value="CBS"/>
    <property type="match status" value="2"/>
</dbReference>
<dbReference type="Pfam" id="PF01380">
    <property type="entry name" value="SIS"/>
    <property type="match status" value="1"/>
</dbReference>
<dbReference type="GO" id="GO:1901135">
    <property type="term" value="P:carbohydrate derivative metabolic process"/>
    <property type="evidence" value="ECO:0007669"/>
    <property type="project" value="InterPro"/>
</dbReference>
<accession>A0A4Y6V8Z2</accession>
<dbReference type="NCBIfam" id="TIGR00393">
    <property type="entry name" value="kpsF"/>
    <property type="match status" value="1"/>
</dbReference>
<dbReference type="PANTHER" id="PTHR42745:SF1">
    <property type="entry name" value="ARABINOSE 5-PHOSPHATE ISOMERASE KDSD"/>
    <property type="match status" value="1"/>
</dbReference>
<dbReference type="PIRSF" id="PIRSF004692">
    <property type="entry name" value="KdsD_KpsF"/>
    <property type="match status" value="1"/>
</dbReference>
<dbReference type="InterPro" id="IPR035474">
    <property type="entry name" value="SIS_Kpsf"/>
</dbReference>
<evidence type="ECO:0000313" key="11">
    <source>
        <dbReference type="Proteomes" id="UP000317214"/>
    </source>
</evidence>
<dbReference type="SUPFAM" id="SSF53697">
    <property type="entry name" value="SIS domain"/>
    <property type="match status" value="1"/>
</dbReference>
<evidence type="ECO:0000256" key="4">
    <source>
        <dbReference type="PIRNR" id="PIRNR004692"/>
    </source>
</evidence>
<keyword evidence="10" id="KW-0413">Isomerase</keyword>
<evidence type="ECO:0000256" key="6">
    <source>
        <dbReference type="PIRSR" id="PIRSR004692-3"/>
    </source>
</evidence>
<evidence type="ECO:0000256" key="3">
    <source>
        <dbReference type="ARBA" id="ARBA00023122"/>
    </source>
</evidence>
<dbReference type="OrthoDB" id="9762536at2"/>
<organism evidence="10 11">
    <name type="scientific">Neokomagataea tanensis</name>
    <dbReference type="NCBI Taxonomy" id="661191"/>
    <lineage>
        <taxon>Bacteria</taxon>
        <taxon>Pseudomonadati</taxon>
        <taxon>Pseudomonadota</taxon>
        <taxon>Alphaproteobacteria</taxon>
        <taxon>Acetobacterales</taxon>
        <taxon>Acetobacteraceae</taxon>
        <taxon>Neokomagataea</taxon>
    </lineage>
</organism>
<keyword evidence="5" id="KW-0862">Zinc</keyword>
<dbReference type="Pfam" id="PF00571">
    <property type="entry name" value="CBS"/>
    <property type="match status" value="2"/>
</dbReference>
<feature type="binding site" evidence="5">
    <location>
        <position position="84"/>
    </location>
    <ligand>
        <name>Zn(2+)</name>
        <dbReference type="ChEBI" id="CHEBI:29105"/>
    </ligand>
</feature>
<protein>
    <submittedName>
        <fullName evidence="10">KpsF/GutQ family sugar-phosphate isomerase</fullName>
    </submittedName>
</protein>
<dbReference type="Gene3D" id="3.40.50.10490">
    <property type="entry name" value="Glucose-6-phosphate isomerase like protein, domain 1"/>
    <property type="match status" value="1"/>
</dbReference>
<dbReference type="InterPro" id="IPR004800">
    <property type="entry name" value="KdsD/KpsF-type"/>
</dbReference>
<keyword evidence="11" id="KW-1185">Reference proteome</keyword>
<evidence type="ECO:0000256" key="1">
    <source>
        <dbReference type="ARBA" id="ARBA00008165"/>
    </source>
</evidence>
<dbReference type="CDD" id="cd04604">
    <property type="entry name" value="CBS_pair_SIS_assoc"/>
    <property type="match status" value="1"/>
</dbReference>
<dbReference type="InterPro" id="IPR046342">
    <property type="entry name" value="CBS_dom_sf"/>
</dbReference>
<dbReference type="InterPro" id="IPR050986">
    <property type="entry name" value="GutQ/KpsF_isomerases"/>
</dbReference>
<feature type="site" description="Catalytically relevant" evidence="6">
    <location>
        <position position="61"/>
    </location>
</feature>
<dbReference type="GO" id="GO:0005975">
    <property type="term" value="P:carbohydrate metabolic process"/>
    <property type="evidence" value="ECO:0007669"/>
    <property type="project" value="InterPro"/>
</dbReference>
<gene>
    <name evidence="10" type="ORF">D5366_07800</name>
</gene>
<dbReference type="Proteomes" id="UP000317214">
    <property type="component" value="Chromosome"/>
</dbReference>
<dbReference type="RefSeq" id="WP_141492983.1">
    <property type="nucleotide sequence ID" value="NZ_CP032485.1"/>
</dbReference>
<proteinExistence type="inferred from homology"/>
<keyword evidence="2" id="KW-0677">Repeat</keyword>
<dbReference type="EMBL" id="CP032485">
    <property type="protein sequence ID" value="QDH25130.1"/>
    <property type="molecule type" value="Genomic_DNA"/>
</dbReference>
<evidence type="ECO:0000256" key="2">
    <source>
        <dbReference type="ARBA" id="ARBA00022737"/>
    </source>
</evidence>
<dbReference type="PROSITE" id="PS51464">
    <property type="entry name" value="SIS"/>
    <property type="match status" value="1"/>
</dbReference>
<feature type="domain" description="CBS" evidence="8">
    <location>
        <begin position="211"/>
        <end position="269"/>
    </location>
</feature>